<reference evidence="3 4" key="1">
    <citation type="submission" date="2018-09" db="EMBL/GenBank/DDBJ databases">
        <title>Marinorhizobium profundi gen. nov., sp. nov., isolated from a deep-sea sediment sample from the New Britain Trench and proposal of Marinorhizobiaceae fam. nov. in the order Rhizobiales of the class Alphaproteobacteria.</title>
        <authorList>
            <person name="Cao J."/>
        </authorList>
    </citation>
    <scope>NUCLEOTIDE SEQUENCE [LARGE SCALE GENOMIC DNA]</scope>
    <source>
        <strain evidence="3 4">WS11</strain>
    </source>
</reference>
<feature type="region of interest" description="Disordered" evidence="1">
    <location>
        <begin position="42"/>
        <end position="65"/>
    </location>
</feature>
<evidence type="ECO:0008006" key="5">
    <source>
        <dbReference type="Google" id="ProtNLM"/>
    </source>
</evidence>
<keyword evidence="4" id="KW-1185">Reference proteome</keyword>
<evidence type="ECO:0000256" key="1">
    <source>
        <dbReference type="SAM" id="MobiDB-lite"/>
    </source>
</evidence>
<keyword evidence="2" id="KW-1133">Transmembrane helix</keyword>
<dbReference type="RefSeq" id="WP_126012453.1">
    <property type="nucleotide sequence ID" value="NZ_CP032509.1"/>
</dbReference>
<feature type="compositionally biased region" description="Low complexity" evidence="1">
    <location>
        <begin position="49"/>
        <end position="65"/>
    </location>
</feature>
<dbReference type="OrthoDB" id="9805893at2"/>
<protein>
    <recommendedName>
        <fullName evidence="5">Histidine kinase</fullName>
    </recommendedName>
</protein>
<keyword evidence="2" id="KW-0472">Membrane</keyword>
<sequence length="65" mass="6929">MPSLIRFLVFCGVVVGLVYGAMLALVLFVEPTPREITVRVPTERINQQPGGATTGDTAPTIGRSD</sequence>
<evidence type="ECO:0000313" key="3">
    <source>
        <dbReference type="EMBL" id="AZN73451.1"/>
    </source>
</evidence>
<name>A0A3Q8XTR8_9HYPH</name>
<dbReference type="EMBL" id="CP032509">
    <property type="protein sequence ID" value="AZN73451.1"/>
    <property type="molecule type" value="Genomic_DNA"/>
</dbReference>
<organism evidence="3 4">
    <name type="scientific">Georhizobium profundi</name>
    <dbReference type="NCBI Taxonomy" id="2341112"/>
    <lineage>
        <taxon>Bacteria</taxon>
        <taxon>Pseudomonadati</taxon>
        <taxon>Pseudomonadota</taxon>
        <taxon>Alphaproteobacteria</taxon>
        <taxon>Hyphomicrobiales</taxon>
        <taxon>Rhizobiaceae</taxon>
        <taxon>Georhizobium</taxon>
    </lineage>
</organism>
<evidence type="ECO:0000256" key="2">
    <source>
        <dbReference type="SAM" id="Phobius"/>
    </source>
</evidence>
<dbReference type="AlphaFoldDB" id="A0A3Q8XTR8"/>
<gene>
    <name evidence="3" type="ORF">D5400_21095</name>
</gene>
<dbReference type="Proteomes" id="UP000268192">
    <property type="component" value="Chromosome"/>
</dbReference>
<accession>A0A3Q8XTR8</accession>
<evidence type="ECO:0000313" key="4">
    <source>
        <dbReference type="Proteomes" id="UP000268192"/>
    </source>
</evidence>
<feature type="transmembrane region" description="Helical" evidence="2">
    <location>
        <begin position="7"/>
        <end position="29"/>
    </location>
</feature>
<keyword evidence="2" id="KW-0812">Transmembrane</keyword>
<proteinExistence type="predicted"/>
<dbReference type="KEGG" id="abaw:D5400_21095"/>